<proteinExistence type="predicted"/>
<dbReference type="GeneID" id="54546178"/>
<protein>
    <submittedName>
        <fullName evidence="2">Uncharacterized protein</fullName>
    </submittedName>
</protein>
<dbReference type="EMBL" id="ML986485">
    <property type="protein sequence ID" value="KAF2280279.1"/>
    <property type="molecule type" value="Genomic_DNA"/>
</dbReference>
<keyword evidence="3" id="KW-1185">Reference proteome</keyword>
<dbReference type="RefSeq" id="XP_033657817.1">
    <property type="nucleotide sequence ID" value="XM_033793003.1"/>
</dbReference>
<sequence length="107" mass="12070">MMGFRSWPFRRFFPPLPFAACATCLALLMAAFLMSLLFMVRRRRLSSSSSSWFGVPRHAHGCYNTEYKGEKAQALGRRGVGIGGRAERANAIRNSRLRGARKNESSR</sequence>
<accession>A0A6A6JZ07</accession>
<evidence type="ECO:0000256" key="1">
    <source>
        <dbReference type="SAM" id="Phobius"/>
    </source>
</evidence>
<reference evidence="2" key="1">
    <citation type="journal article" date="2020" name="Stud. Mycol.">
        <title>101 Dothideomycetes genomes: a test case for predicting lifestyles and emergence of pathogens.</title>
        <authorList>
            <person name="Haridas S."/>
            <person name="Albert R."/>
            <person name="Binder M."/>
            <person name="Bloem J."/>
            <person name="Labutti K."/>
            <person name="Salamov A."/>
            <person name="Andreopoulos B."/>
            <person name="Baker S."/>
            <person name="Barry K."/>
            <person name="Bills G."/>
            <person name="Bluhm B."/>
            <person name="Cannon C."/>
            <person name="Castanera R."/>
            <person name="Culley D."/>
            <person name="Daum C."/>
            <person name="Ezra D."/>
            <person name="Gonzalez J."/>
            <person name="Henrissat B."/>
            <person name="Kuo A."/>
            <person name="Liang C."/>
            <person name="Lipzen A."/>
            <person name="Lutzoni F."/>
            <person name="Magnuson J."/>
            <person name="Mondo S."/>
            <person name="Nolan M."/>
            <person name="Ohm R."/>
            <person name="Pangilinan J."/>
            <person name="Park H.-J."/>
            <person name="Ramirez L."/>
            <person name="Alfaro M."/>
            <person name="Sun H."/>
            <person name="Tritt A."/>
            <person name="Yoshinaga Y."/>
            <person name="Zwiers L.-H."/>
            <person name="Turgeon B."/>
            <person name="Goodwin S."/>
            <person name="Spatafora J."/>
            <person name="Crous P."/>
            <person name="Grigoriev I."/>
        </authorList>
    </citation>
    <scope>NUCLEOTIDE SEQUENCE</scope>
    <source>
        <strain evidence="2">CBS 379.55</strain>
    </source>
</reference>
<name>A0A6A6JZ07_WESOR</name>
<evidence type="ECO:0000313" key="2">
    <source>
        <dbReference type="EMBL" id="KAF2280279.1"/>
    </source>
</evidence>
<keyword evidence="1" id="KW-0472">Membrane</keyword>
<evidence type="ECO:0000313" key="3">
    <source>
        <dbReference type="Proteomes" id="UP000800097"/>
    </source>
</evidence>
<keyword evidence="1" id="KW-0812">Transmembrane</keyword>
<organism evidence="2 3">
    <name type="scientific">Westerdykella ornata</name>
    <dbReference type="NCBI Taxonomy" id="318751"/>
    <lineage>
        <taxon>Eukaryota</taxon>
        <taxon>Fungi</taxon>
        <taxon>Dikarya</taxon>
        <taxon>Ascomycota</taxon>
        <taxon>Pezizomycotina</taxon>
        <taxon>Dothideomycetes</taxon>
        <taxon>Pleosporomycetidae</taxon>
        <taxon>Pleosporales</taxon>
        <taxon>Sporormiaceae</taxon>
        <taxon>Westerdykella</taxon>
    </lineage>
</organism>
<gene>
    <name evidence="2" type="ORF">EI97DRAFT_117587</name>
</gene>
<feature type="transmembrane region" description="Helical" evidence="1">
    <location>
        <begin position="16"/>
        <end position="40"/>
    </location>
</feature>
<keyword evidence="1" id="KW-1133">Transmembrane helix</keyword>
<dbReference type="AlphaFoldDB" id="A0A6A6JZ07"/>
<dbReference type="Proteomes" id="UP000800097">
    <property type="component" value="Unassembled WGS sequence"/>
</dbReference>